<dbReference type="Proteomes" id="UP000050761">
    <property type="component" value="Unassembled WGS sequence"/>
</dbReference>
<evidence type="ECO:0000313" key="1">
    <source>
        <dbReference type="EMBL" id="VDO18737.1"/>
    </source>
</evidence>
<sequence>MDGQTIRCIALRSSAIAMPLLSKNRSPERAQTPCDVIGETVCSGTGKDPALNWIRAACSTQGKEGMARPNLVEQRVKRVPDGFRSTRDC</sequence>
<reference evidence="1 2" key="1">
    <citation type="submission" date="2018-11" db="EMBL/GenBank/DDBJ databases">
        <authorList>
            <consortium name="Pathogen Informatics"/>
        </authorList>
    </citation>
    <scope>NUCLEOTIDE SEQUENCE [LARGE SCALE GENOMIC DNA]</scope>
</reference>
<evidence type="ECO:0000313" key="2">
    <source>
        <dbReference type="Proteomes" id="UP000050761"/>
    </source>
</evidence>
<evidence type="ECO:0000313" key="3">
    <source>
        <dbReference type="WBParaSite" id="HPBE_0000035401-mRNA-1"/>
    </source>
</evidence>
<protein>
    <submittedName>
        <fullName evidence="3">Ig-like domain-containing protein</fullName>
    </submittedName>
</protein>
<organism evidence="2 3">
    <name type="scientific">Heligmosomoides polygyrus</name>
    <name type="common">Parasitic roundworm</name>
    <dbReference type="NCBI Taxonomy" id="6339"/>
    <lineage>
        <taxon>Eukaryota</taxon>
        <taxon>Metazoa</taxon>
        <taxon>Ecdysozoa</taxon>
        <taxon>Nematoda</taxon>
        <taxon>Chromadorea</taxon>
        <taxon>Rhabditida</taxon>
        <taxon>Rhabditina</taxon>
        <taxon>Rhabditomorpha</taxon>
        <taxon>Strongyloidea</taxon>
        <taxon>Heligmosomidae</taxon>
        <taxon>Heligmosomoides</taxon>
    </lineage>
</organism>
<name>A0A183F2J3_HELPZ</name>
<dbReference type="EMBL" id="UZAH01000229">
    <property type="protein sequence ID" value="VDO18737.1"/>
    <property type="molecule type" value="Genomic_DNA"/>
</dbReference>
<accession>A0A3P7U899</accession>
<dbReference type="WBParaSite" id="HPBE_0000035401-mRNA-1">
    <property type="protein sequence ID" value="HPBE_0000035401-mRNA-1"/>
    <property type="gene ID" value="HPBE_0000035401"/>
</dbReference>
<proteinExistence type="predicted"/>
<keyword evidence="2" id="KW-1185">Reference proteome</keyword>
<dbReference type="AlphaFoldDB" id="A0A183F2J3"/>
<accession>A0A183F2J3</accession>
<gene>
    <name evidence="1" type="ORF">HPBE_LOCUS355</name>
</gene>
<reference evidence="3" key="2">
    <citation type="submission" date="2019-09" db="UniProtKB">
        <authorList>
            <consortium name="WormBaseParasite"/>
        </authorList>
    </citation>
    <scope>IDENTIFICATION</scope>
</reference>